<dbReference type="InterPro" id="IPR000544">
    <property type="entry name" value="Octanoyltransferase"/>
</dbReference>
<dbReference type="InterPro" id="IPR004143">
    <property type="entry name" value="BPL_LPL_catalytic"/>
</dbReference>
<dbReference type="EC" id="2.3.1.181" evidence="3"/>
<dbReference type="GeneID" id="59289856"/>
<dbReference type="GO" id="GO:0009249">
    <property type="term" value="P:protein lipoylation"/>
    <property type="evidence" value="ECO:0007669"/>
    <property type="project" value="InterPro"/>
</dbReference>
<dbReference type="SUPFAM" id="SSF55681">
    <property type="entry name" value="Class II aaRS and biotin synthetases"/>
    <property type="match status" value="1"/>
</dbReference>
<dbReference type="PROSITE" id="PS01313">
    <property type="entry name" value="LIPB"/>
    <property type="match status" value="1"/>
</dbReference>
<keyword evidence="4" id="KW-0808">Transferase</keyword>
<dbReference type="EMBL" id="JACCJC010000035">
    <property type="protein sequence ID" value="KAF6233643.1"/>
    <property type="molecule type" value="Genomic_DNA"/>
</dbReference>
<comment type="pathway">
    <text evidence="1">Protein modification; protein lipoylation via endogenous pathway; protein N(6)-(lipoyl)lysine from octanoyl-[acyl-carrier-protein]: step 1/2.</text>
</comment>
<dbReference type="Gene3D" id="3.30.930.10">
    <property type="entry name" value="Bira Bifunctional Protein, Domain 2"/>
    <property type="match status" value="1"/>
</dbReference>
<dbReference type="Pfam" id="PF21948">
    <property type="entry name" value="LplA-B_cat"/>
    <property type="match status" value="1"/>
</dbReference>
<dbReference type="InterPro" id="IPR020605">
    <property type="entry name" value="Octanoyltransferase_CS"/>
</dbReference>
<dbReference type="PANTHER" id="PTHR10993:SF7">
    <property type="entry name" value="LIPOYLTRANSFERASE 2, MITOCHONDRIAL-RELATED"/>
    <property type="match status" value="1"/>
</dbReference>
<evidence type="ECO:0000256" key="1">
    <source>
        <dbReference type="ARBA" id="ARBA00004821"/>
    </source>
</evidence>
<reference evidence="7 8" key="1">
    <citation type="journal article" date="2020" name="Genomics">
        <title>Complete, high-quality genomes from long-read metagenomic sequencing of two wolf lichen thalli reveals enigmatic genome architecture.</title>
        <authorList>
            <person name="McKenzie S.K."/>
            <person name="Walston R.F."/>
            <person name="Allen J.L."/>
        </authorList>
    </citation>
    <scope>NUCLEOTIDE SEQUENCE [LARGE SCALE GENOMIC DNA]</scope>
    <source>
        <strain evidence="7">WasteWater2</strain>
    </source>
</reference>
<keyword evidence="8" id="KW-1185">Reference proteome</keyword>
<protein>
    <recommendedName>
        <fullName evidence="3">lipoyl(octanoyl) transferase</fullName>
        <ecNumber evidence="3">2.3.1.181</ecNumber>
    </recommendedName>
</protein>
<dbReference type="GO" id="GO:0033819">
    <property type="term" value="F:lipoyl(octanoyl) transferase activity"/>
    <property type="evidence" value="ECO:0007669"/>
    <property type="project" value="UniProtKB-EC"/>
</dbReference>
<dbReference type="RefSeq" id="XP_037163060.1">
    <property type="nucleotide sequence ID" value="XM_037310100.1"/>
</dbReference>
<dbReference type="AlphaFoldDB" id="A0A8H6L324"/>
<accession>A0A8H6L324</accession>
<evidence type="ECO:0000313" key="8">
    <source>
        <dbReference type="Proteomes" id="UP000578531"/>
    </source>
</evidence>
<dbReference type="NCBIfam" id="TIGR00214">
    <property type="entry name" value="lipB"/>
    <property type="match status" value="1"/>
</dbReference>
<dbReference type="PROSITE" id="PS51733">
    <property type="entry name" value="BPL_LPL_CATALYTIC"/>
    <property type="match status" value="1"/>
</dbReference>
<dbReference type="OrthoDB" id="19908at2759"/>
<gene>
    <name evidence="7" type="ORF">HO173_008200</name>
</gene>
<dbReference type="PANTHER" id="PTHR10993">
    <property type="entry name" value="OCTANOYLTRANSFERASE"/>
    <property type="match status" value="1"/>
</dbReference>
<evidence type="ECO:0000256" key="5">
    <source>
        <dbReference type="ARBA" id="ARBA00023315"/>
    </source>
</evidence>
<evidence type="ECO:0000256" key="4">
    <source>
        <dbReference type="ARBA" id="ARBA00022679"/>
    </source>
</evidence>
<comment type="caution">
    <text evidence="7">The sequence shown here is derived from an EMBL/GenBank/DDBJ whole genome shotgun (WGS) entry which is preliminary data.</text>
</comment>
<sequence>MRLRHVHLPGLTPYLRASAIQEHLVRLHLDHKASQSTAPAPGPVLLTFQTPPTYTCGRREVGALSHEQKAHLRAHRKAEFHEALRGGQTTFHGPGQVTAYLILSLREHNLNARTHVRLLEDSVIGTCEGYWLEARTTENPGVWIGPSSNERKLASVGVHLRRHIASHGVGLNVTVKLWWFDRIVACGLPEKKATSIEKEYQNIEPDKGPNAKALGPTRVPGKCRPVLQFYDNPRVMRQVADGLANQVASRLSGVDGRVENVTEKSIRPGEVHYP</sequence>
<evidence type="ECO:0000313" key="7">
    <source>
        <dbReference type="EMBL" id="KAF6233643.1"/>
    </source>
</evidence>
<dbReference type="InterPro" id="IPR045864">
    <property type="entry name" value="aa-tRNA-synth_II/BPL/LPL"/>
</dbReference>
<evidence type="ECO:0000256" key="3">
    <source>
        <dbReference type="ARBA" id="ARBA00012334"/>
    </source>
</evidence>
<organism evidence="7 8">
    <name type="scientific">Letharia columbiana</name>
    <dbReference type="NCBI Taxonomy" id="112416"/>
    <lineage>
        <taxon>Eukaryota</taxon>
        <taxon>Fungi</taxon>
        <taxon>Dikarya</taxon>
        <taxon>Ascomycota</taxon>
        <taxon>Pezizomycotina</taxon>
        <taxon>Lecanoromycetes</taxon>
        <taxon>OSLEUM clade</taxon>
        <taxon>Lecanoromycetidae</taxon>
        <taxon>Lecanorales</taxon>
        <taxon>Lecanorineae</taxon>
        <taxon>Parmeliaceae</taxon>
        <taxon>Letharia</taxon>
    </lineage>
</organism>
<keyword evidence="5" id="KW-0012">Acyltransferase</keyword>
<proteinExistence type="inferred from homology"/>
<evidence type="ECO:0000256" key="2">
    <source>
        <dbReference type="ARBA" id="ARBA00007907"/>
    </source>
</evidence>
<feature type="domain" description="BPL/LPL catalytic" evidence="6">
    <location>
        <begin position="39"/>
        <end position="230"/>
    </location>
</feature>
<dbReference type="UniPathway" id="UPA00538">
    <property type="reaction ID" value="UER00592"/>
</dbReference>
<evidence type="ECO:0000259" key="6">
    <source>
        <dbReference type="PROSITE" id="PS51733"/>
    </source>
</evidence>
<dbReference type="Proteomes" id="UP000578531">
    <property type="component" value="Unassembled WGS sequence"/>
</dbReference>
<comment type="similarity">
    <text evidence="2">Belongs to the LipB family.</text>
</comment>
<name>A0A8H6L324_9LECA</name>